<dbReference type="SUPFAM" id="SSF48726">
    <property type="entry name" value="Immunoglobulin"/>
    <property type="match status" value="1"/>
</dbReference>
<dbReference type="Ensembl" id="ENSCMIT00000002599.1">
    <property type="protein sequence ID" value="ENSCMIP00000002511.1"/>
    <property type="gene ID" value="ENSCMIG00000001490.1"/>
</dbReference>
<dbReference type="InParanoid" id="A0A4W3GGH8"/>
<dbReference type="OMA" id="FITASQC"/>
<organism evidence="8 9">
    <name type="scientific">Callorhinchus milii</name>
    <name type="common">Ghost shark</name>
    <dbReference type="NCBI Taxonomy" id="7868"/>
    <lineage>
        <taxon>Eukaryota</taxon>
        <taxon>Metazoa</taxon>
        <taxon>Chordata</taxon>
        <taxon>Craniata</taxon>
        <taxon>Vertebrata</taxon>
        <taxon>Chondrichthyes</taxon>
        <taxon>Holocephali</taxon>
        <taxon>Chimaeriformes</taxon>
        <taxon>Callorhinchidae</taxon>
        <taxon>Callorhinchus</taxon>
    </lineage>
</organism>
<dbReference type="InterPro" id="IPR013783">
    <property type="entry name" value="Ig-like_fold"/>
</dbReference>
<dbReference type="AlphaFoldDB" id="A0A4W3GGH8"/>
<accession>A0A4W3GGH8</accession>
<dbReference type="Gene3D" id="2.60.40.10">
    <property type="entry name" value="Immunoglobulins"/>
    <property type="match status" value="1"/>
</dbReference>
<dbReference type="SMART" id="SM00406">
    <property type="entry name" value="IGv"/>
    <property type="match status" value="1"/>
</dbReference>
<reference evidence="9" key="3">
    <citation type="journal article" date="2014" name="Nature">
        <title>Elephant shark genome provides unique insights into gnathostome evolution.</title>
        <authorList>
            <consortium name="International Elephant Shark Genome Sequencing Consortium"/>
            <person name="Venkatesh B."/>
            <person name="Lee A.P."/>
            <person name="Ravi V."/>
            <person name="Maurya A.K."/>
            <person name="Lian M.M."/>
            <person name="Swann J.B."/>
            <person name="Ohta Y."/>
            <person name="Flajnik M.F."/>
            <person name="Sutoh Y."/>
            <person name="Kasahara M."/>
            <person name="Hoon S."/>
            <person name="Gangu V."/>
            <person name="Roy S.W."/>
            <person name="Irimia M."/>
            <person name="Korzh V."/>
            <person name="Kondrychyn I."/>
            <person name="Lim Z.W."/>
            <person name="Tay B.H."/>
            <person name="Tohari S."/>
            <person name="Kong K.W."/>
            <person name="Ho S."/>
            <person name="Lorente-Galdos B."/>
            <person name="Quilez J."/>
            <person name="Marques-Bonet T."/>
            <person name="Raney B.J."/>
            <person name="Ingham P.W."/>
            <person name="Tay A."/>
            <person name="Hillier L.W."/>
            <person name="Minx P."/>
            <person name="Boehm T."/>
            <person name="Wilson R.K."/>
            <person name="Brenner S."/>
            <person name="Warren W.C."/>
        </authorList>
    </citation>
    <scope>NUCLEOTIDE SEQUENCE [LARGE SCALE GENOMIC DNA]</scope>
</reference>
<dbReference type="InterPro" id="IPR051006">
    <property type="entry name" value="TCR_variable_domain"/>
</dbReference>
<evidence type="ECO:0000313" key="8">
    <source>
        <dbReference type="Ensembl" id="ENSCMIP00000002511.1"/>
    </source>
</evidence>
<dbReference type="InterPro" id="IPR007110">
    <property type="entry name" value="Ig-like_dom"/>
</dbReference>
<reference evidence="8" key="5">
    <citation type="submission" date="2025-09" db="UniProtKB">
        <authorList>
            <consortium name="Ensembl"/>
        </authorList>
    </citation>
    <scope>IDENTIFICATION</scope>
</reference>
<reference evidence="9" key="2">
    <citation type="journal article" date="2007" name="PLoS Biol.">
        <title>Survey sequencing and comparative analysis of the elephant shark (Callorhinchus milii) genome.</title>
        <authorList>
            <person name="Venkatesh B."/>
            <person name="Kirkness E.F."/>
            <person name="Loh Y.H."/>
            <person name="Halpern A.L."/>
            <person name="Lee A.P."/>
            <person name="Johnson J."/>
            <person name="Dandona N."/>
            <person name="Viswanathan L.D."/>
            <person name="Tay A."/>
            <person name="Venter J.C."/>
            <person name="Strausberg R.L."/>
            <person name="Brenner S."/>
        </authorList>
    </citation>
    <scope>NUCLEOTIDE SEQUENCE [LARGE SCALE GENOMIC DNA]</scope>
</reference>
<evidence type="ECO:0000256" key="1">
    <source>
        <dbReference type="ARBA" id="ARBA00022729"/>
    </source>
</evidence>
<keyword evidence="6" id="KW-1279">T cell receptor</keyword>
<keyword evidence="1" id="KW-0732">Signal</keyword>
<dbReference type="GO" id="GO:0042605">
    <property type="term" value="F:peptide antigen binding"/>
    <property type="evidence" value="ECO:0007669"/>
    <property type="project" value="TreeGrafter"/>
</dbReference>
<sequence length="126" mass="13885">MSDEVGKHTVQIKIDIETAGLSKQEGDTISLSCSYTTSSSFANFSVSWYRQSPGEELKCLFRRKPSGEEGNPTGDNISASLDTAKKISILTIAGLRLTDSAMYHCALMSSIHKHFCFLSCEYEPFC</sequence>
<evidence type="ECO:0000256" key="4">
    <source>
        <dbReference type="ARBA" id="ARBA00023170"/>
    </source>
</evidence>
<evidence type="ECO:0000259" key="7">
    <source>
        <dbReference type="PROSITE" id="PS50835"/>
    </source>
</evidence>
<dbReference type="GeneTree" id="ENSGT00970000196780"/>
<dbReference type="InterPro" id="IPR013106">
    <property type="entry name" value="Ig_V-set"/>
</dbReference>
<evidence type="ECO:0000256" key="2">
    <source>
        <dbReference type="ARBA" id="ARBA00022859"/>
    </source>
</evidence>
<dbReference type="GO" id="GO:0002250">
    <property type="term" value="P:adaptive immune response"/>
    <property type="evidence" value="ECO:0007669"/>
    <property type="project" value="UniProtKB-KW"/>
</dbReference>
<reference evidence="8" key="4">
    <citation type="submission" date="2025-08" db="UniProtKB">
        <authorList>
            <consortium name="Ensembl"/>
        </authorList>
    </citation>
    <scope>IDENTIFICATION</scope>
</reference>
<keyword evidence="9" id="KW-1185">Reference proteome</keyword>
<dbReference type="Proteomes" id="UP000314986">
    <property type="component" value="Unassembled WGS sequence"/>
</dbReference>
<dbReference type="GO" id="GO:0042101">
    <property type="term" value="C:T cell receptor complex"/>
    <property type="evidence" value="ECO:0007669"/>
    <property type="project" value="UniProtKB-KW"/>
</dbReference>
<evidence type="ECO:0000313" key="9">
    <source>
        <dbReference type="Proteomes" id="UP000314986"/>
    </source>
</evidence>
<dbReference type="Pfam" id="PF07686">
    <property type="entry name" value="V-set"/>
    <property type="match status" value="1"/>
</dbReference>
<keyword evidence="5" id="KW-0393">Immunoglobulin domain</keyword>
<evidence type="ECO:0000256" key="5">
    <source>
        <dbReference type="ARBA" id="ARBA00023319"/>
    </source>
</evidence>
<dbReference type="PROSITE" id="PS50835">
    <property type="entry name" value="IG_LIKE"/>
    <property type="match status" value="1"/>
</dbReference>
<keyword evidence="4" id="KW-0675">Receptor</keyword>
<dbReference type="InterPro" id="IPR036179">
    <property type="entry name" value="Ig-like_dom_sf"/>
</dbReference>
<feature type="domain" description="Ig-like" evidence="7">
    <location>
        <begin position="25"/>
        <end position="105"/>
    </location>
</feature>
<dbReference type="PANTHER" id="PTHR19343">
    <property type="entry name" value="T CELL RECEPTOR ALPHA VARIABLE 1-2"/>
    <property type="match status" value="1"/>
</dbReference>
<keyword evidence="2" id="KW-0391">Immunity</keyword>
<name>A0A4W3GGH8_CALMI</name>
<protein>
    <recommendedName>
        <fullName evidence="7">Ig-like domain-containing protein</fullName>
    </recommendedName>
</protein>
<evidence type="ECO:0000256" key="3">
    <source>
        <dbReference type="ARBA" id="ARBA00023130"/>
    </source>
</evidence>
<dbReference type="PANTHER" id="PTHR19343:SF13">
    <property type="entry name" value="T CELL RECEPTOR ALPHA VARIABLE 21"/>
    <property type="match status" value="1"/>
</dbReference>
<keyword evidence="3" id="KW-1064">Adaptive immunity</keyword>
<evidence type="ECO:0000256" key="6">
    <source>
        <dbReference type="ARBA" id="ARBA00043266"/>
    </source>
</evidence>
<dbReference type="InterPro" id="IPR003599">
    <property type="entry name" value="Ig_sub"/>
</dbReference>
<proteinExistence type="predicted"/>
<dbReference type="SMART" id="SM00409">
    <property type="entry name" value="IG"/>
    <property type="match status" value="1"/>
</dbReference>
<reference evidence="9" key="1">
    <citation type="journal article" date="2006" name="Science">
        <title>Ancient noncoding elements conserved in the human genome.</title>
        <authorList>
            <person name="Venkatesh B."/>
            <person name="Kirkness E.F."/>
            <person name="Loh Y.H."/>
            <person name="Halpern A.L."/>
            <person name="Lee A.P."/>
            <person name="Johnson J."/>
            <person name="Dandona N."/>
            <person name="Viswanathan L.D."/>
            <person name="Tay A."/>
            <person name="Venter J.C."/>
            <person name="Strausberg R.L."/>
            <person name="Brenner S."/>
        </authorList>
    </citation>
    <scope>NUCLEOTIDE SEQUENCE [LARGE SCALE GENOMIC DNA]</scope>
</reference>